<name>A0ABP8LIP5_9BACT</name>
<dbReference type="Gene3D" id="3.40.630.30">
    <property type="match status" value="1"/>
</dbReference>
<dbReference type="InterPro" id="IPR000182">
    <property type="entry name" value="GNAT_dom"/>
</dbReference>
<keyword evidence="3" id="KW-1185">Reference proteome</keyword>
<evidence type="ECO:0000259" key="1">
    <source>
        <dbReference type="PROSITE" id="PS51186"/>
    </source>
</evidence>
<evidence type="ECO:0000313" key="3">
    <source>
        <dbReference type="Proteomes" id="UP001500552"/>
    </source>
</evidence>
<evidence type="ECO:0000313" key="2">
    <source>
        <dbReference type="EMBL" id="GAA4430077.1"/>
    </source>
</evidence>
<comment type="caution">
    <text evidence="2">The sequence shown here is derived from an EMBL/GenBank/DDBJ whole genome shotgun (WGS) entry which is preliminary data.</text>
</comment>
<dbReference type="PANTHER" id="PTHR43441:SF12">
    <property type="entry name" value="RIBOSOMAL N-ACETYLTRANSFERASE YDAF-RELATED"/>
    <property type="match status" value="1"/>
</dbReference>
<feature type="domain" description="N-acetyltransferase" evidence="1">
    <location>
        <begin position="16"/>
        <end position="182"/>
    </location>
</feature>
<dbReference type="SUPFAM" id="SSF55729">
    <property type="entry name" value="Acyl-CoA N-acyltransferases (Nat)"/>
    <property type="match status" value="1"/>
</dbReference>
<sequence>MKISPHTTTIAVDNNLYLRLASVEDAPFLYRIIDTHRAYLREWLPFIDFSQSVLDTKAYLRAVTDTKNIAEEVYVILYQKSIAGIVGFKGIDHINRKSELGYWLSGDLQGRGIMRRSCKALLQYAFGEMGMNRVQIKAGAGNFRSSNIPRKLGFTLEGVQRDGEYLNGRFHDLEVYSLLQREWLQQEEQ</sequence>
<proteinExistence type="predicted"/>
<reference evidence="3" key="1">
    <citation type="journal article" date="2019" name="Int. J. Syst. Evol. Microbiol.">
        <title>The Global Catalogue of Microorganisms (GCM) 10K type strain sequencing project: providing services to taxonomists for standard genome sequencing and annotation.</title>
        <authorList>
            <consortium name="The Broad Institute Genomics Platform"/>
            <consortium name="The Broad Institute Genome Sequencing Center for Infectious Disease"/>
            <person name="Wu L."/>
            <person name="Ma J."/>
        </authorList>
    </citation>
    <scope>NUCLEOTIDE SEQUENCE [LARGE SCALE GENOMIC DNA]</scope>
    <source>
        <strain evidence="3">JCM 17926</strain>
    </source>
</reference>
<dbReference type="Proteomes" id="UP001500552">
    <property type="component" value="Unassembled WGS sequence"/>
</dbReference>
<dbReference type="InterPro" id="IPR051908">
    <property type="entry name" value="Ribosomal_N-acetyltransferase"/>
</dbReference>
<dbReference type="PANTHER" id="PTHR43441">
    <property type="entry name" value="RIBOSOMAL-PROTEIN-SERINE ACETYLTRANSFERASE"/>
    <property type="match status" value="1"/>
</dbReference>
<dbReference type="Pfam" id="PF13302">
    <property type="entry name" value="Acetyltransf_3"/>
    <property type="match status" value="1"/>
</dbReference>
<dbReference type="PROSITE" id="PS51186">
    <property type="entry name" value="GNAT"/>
    <property type="match status" value="1"/>
</dbReference>
<gene>
    <name evidence="2" type="ORF">GCM10023188_16230</name>
</gene>
<organism evidence="2 3">
    <name type="scientific">Pontibacter saemangeumensis</name>
    <dbReference type="NCBI Taxonomy" id="1084525"/>
    <lineage>
        <taxon>Bacteria</taxon>
        <taxon>Pseudomonadati</taxon>
        <taxon>Bacteroidota</taxon>
        <taxon>Cytophagia</taxon>
        <taxon>Cytophagales</taxon>
        <taxon>Hymenobacteraceae</taxon>
        <taxon>Pontibacter</taxon>
    </lineage>
</organism>
<accession>A0ABP8LIP5</accession>
<protein>
    <submittedName>
        <fullName evidence="2">GNAT family protein</fullName>
    </submittedName>
</protein>
<dbReference type="EMBL" id="BAABHC010000006">
    <property type="protein sequence ID" value="GAA4430077.1"/>
    <property type="molecule type" value="Genomic_DNA"/>
</dbReference>
<dbReference type="RefSeq" id="WP_345158190.1">
    <property type="nucleotide sequence ID" value="NZ_BAABHC010000006.1"/>
</dbReference>
<dbReference type="InterPro" id="IPR016181">
    <property type="entry name" value="Acyl_CoA_acyltransferase"/>
</dbReference>